<proteinExistence type="inferred from homology"/>
<comment type="caution">
    <text evidence="2">The sequence shown here is derived from an EMBL/GenBank/DDBJ whole genome shotgun (WGS) entry which is preliminary data.</text>
</comment>
<dbReference type="PANTHER" id="PTHR21381:SF3">
    <property type="entry name" value="SGC REGION PROTEIN SGCQ-RELATED"/>
    <property type="match status" value="1"/>
</dbReference>
<name>A0A399EC84_9DEIN</name>
<comment type="similarity">
    <text evidence="1">Belongs to the BtpA family.</text>
</comment>
<dbReference type="InterPro" id="IPR013785">
    <property type="entry name" value="Aldolase_TIM"/>
</dbReference>
<dbReference type="InterPro" id="IPR005137">
    <property type="entry name" value="BtpA"/>
</dbReference>
<keyword evidence="3" id="KW-1185">Reference proteome</keyword>
<dbReference type="AlphaFoldDB" id="A0A399EC84"/>
<organism evidence="2 3">
    <name type="scientific">Meiothermus luteus</name>
    <dbReference type="NCBI Taxonomy" id="2026184"/>
    <lineage>
        <taxon>Bacteria</taxon>
        <taxon>Thermotogati</taxon>
        <taxon>Deinococcota</taxon>
        <taxon>Deinococci</taxon>
        <taxon>Thermales</taxon>
        <taxon>Thermaceae</taxon>
        <taxon>Meiothermus</taxon>
    </lineage>
</organism>
<evidence type="ECO:0000256" key="1">
    <source>
        <dbReference type="ARBA" id="ARBA00006007"/>
    </source>
</evidence>
<dbReference type="PANTHER" id="PTHR21381">
    <property type="entry name" value="ZGC:162297"/>
    <property type="match status" value="1"/>
</dbReference>
<dbReference type="Gene3D" id="3.20.20.70">
    <property type="entry name" value="Aldolase class I"/>
    <property type="match status" value="1"/>
</dbReference>
<dbReference type="RefSeq" id="WP_119361058.1">
    <property type="nucleotide sequence ID" value="NZ_QWKZ01000116.1"/>
</dbReference>
<dbReference type="NCBIfam" id="TIGR00259">
    <property type="entry name" value="thylakoid_BtpA"/>
    <property type="match status" value="1"/>
</dbReference>
<sequence length="266" mass="29150">MERFEALFGRKPVIAMVHLKALPGTPLYDGDLEGIVEAARRDLLALQEAGVDAVMFGNENDRPYELRVDPASTATMAYVIGRLREAIRLPFGVDVLWDPLATMALAAATGARFAREIFTGAYGSDMGIWEGRAAEALRYRKRLQRQDLFLLYNVSAEFASPLDGRSLPERAKSAVFSSLADAILVSGPMTGEGVSLDHLRAVKAALPQVPVLANTGVRHETVAEILEVADGVIVGTALKRDGVTWNEVDPERARSFMEIVRKWRGR</sequence>
<evidence type="ECO:0000313" key="3">
    <source>
        <dbReference type="Proteomes" id="UP000265800"/>
    </source>
</evidence>
<dbReference type="InterPro" id="IPR011060">
    <property type="entry name" value="RibuloseP-bd_barrel"/>
</dbReference>
<gene>
    <name evidence="2" type="ORF">Mlute_02541</name>
</gene>
<evidence type="ECO:0000313" key="2">
    <source>
        <dbReference type="EMBL" id="RIH82277.1"/>
    </source>
</evidence>
<dbReference type="PIRSF" id="PIRSF005956">
    <property type="entry name" value="BtpA"/>
    <property type="match status" value="1"/>
</dbReference>
<protein>
    <submittedName>
        <fullName evidence="2">Membrane complex biogenesis protein, BtpA family</fullName>
    </submittedName>
</protein>
<dbReference type="OrthoDB" id="9791357at2"/>
<reference evidence="2 3" key="1">
    <citation type="submission" date="2018-08" db="EMBL/GenBank/DDBJ databases">
        <title>Meiothermus luteus KCTC 52599 genome sequencing project.</title>
        <authorList>
            <person name="Da Costa M.S."/>
            <person name="Albuquerque L."/>
            <person name="Raposo P."/>
            <person name="Froufe H.J.C."/>
            <person name="Barroso C.S."/>
            <person name="Egas C."/>
        </authorList>
    </citation>
    <scope>NUCLEOTIDE SEQUENCE [LARGE SCALE GENOMIC DNA]</scope>
    <source>
        <strain evidence="2 3">KCTC 52599</strain>
    </source>
</reference>
<dbReference type="SUPFAM" id="SSF51366">
    <property type="entry name" value="Ribulose-phoshate binding barrel"/>
    <property type="match status" value="1"/>
</dbReference>
<accession>A0A399EC84</accession>
<dbReference type="Pfam" id="PF03437">
    <property type="entry name" value="BtpA"/>
    <property type="match status" value="1"/>
</dbReference>
<dbReference type="Proteomes" id="UP000265800">
    <property type="component" value="Unassembled WGS sequence"/>
</dbReference>
<dbReference type="EMBL" id="QWKZ01000116">
    <property type="protein sequence ID" value="RIH82277.1"/>
    <property type="molecule type" value="Genomic_DNA"/>
</dbReference>